<dbReference type="Pfam" id="PF00474">
    <property type="entry name" value="SSF"/>
    <property type="match status" value="1"/>
</dbReference>
<evidence type="ECO:0000256" key="4">
    <source>
        <dbReference type="ARBA" id="ARBA00022692"/>
    </source>
</evidence>
<evidence type="ECO:0000256" key="7">
    <source>
        <dbReference type="RuleBase" id="RU362091"/>
    </source>
</evidence>
<feature type="transmembrane region" description="Helical" evidence="8">
    <location>
        <begin position="480"/>
        <end position="499"/>
    </location>
</feature>
<dbReference type="InterPro" id="IPR038377">
    <property type="entry name" value="Na/Glc_symporter_sf"/>
</dbReference>
<dbReference type="OrthoDB" id="9789704at2"/>
<protein>
    <submittedName>
        <fullName evidence="9">Solute:Na+ symporter, SSS family</fullName>
    </submittedName>
</protein>
<dbReference type="GO" id="GO:0005886">
    <property type="term" value="C:plasma membrane"/>
    <property type="evidence" value="ECO:0007669"/>
    <property type="project" value="TreeGrafter"/>
</dbReference>
<evidence type="ECO:0000313" key="10">
    <source>
        <dbReference type="Proteomes" id="UP000199288"/>
    </source>
</evidence>
<evidence type="ECO:0000256" key="5">
    <source>
        <dbReference type="ARBA" id="ARBA00022989"/>
    </source>
</evidence>
<dbReference type="EMBL" id="FNQV01000003">
    <property type="protein sequence ID" value="SDZ90398.1"/>
    <property type="molecule type" value="Genomic_DNA"/>
</dbReference>
<sequence length="544" mass="56275">MSSVGIWTVTLALGYTLFLILGPRALAGRAGGAADFFVGGRSFSPWTVAVCITGLFSGSSFIAILELSYRTGVSALWYGVAEITQILLIALLLVAPLRQRLVVTVSGLIGDRYGRLARGIAGGITAFTFPMWAVATAIAFASALHVVTGLPVHLTVIFTALLLLAYLAAGGMRSVAFAQTSNCVAFAFMLGVGAVAVLGTPGLPALAAASDQRPELFSLSSAGTGLIVAWFGTFIVNVLLAQAAFQMSLSCRTPAAGRQGLIAAAWLAVPFIVIGTLIGIAAALTLPGASNGLIGVAQYVASAVPAPLAALFFLGIWACALGWGGPCQFSGATSLGRDVGLAIRPDASPEQLVTWTRRSLVVLTVVMIAFAFARTSESAWWNVLAWTLRNGATLAPIIGVLFWPLATRRAALSAMAGGFGAGLAWYQLGGWQPATFHLGVHPVWIGMGTNLLILLAVTLTEQRTVLAVTRDHALRRSGGILGFAALSIAATTALAFGWLHERGLLGLAAFSALALATAAATRLLRTAETPAKREFQEAGAVAAS</sequence>
<organism evidence="9 10">
    <name type="scientific">Bowdeniella nasicola</name>
    <dbReference type="NCBI Taxonomy" id="208480"/>
    <lineage>
        <taxon>Bacteria</taxon>
        <taxon>Bacillati</taxon>
        <taxon>Actinomycetota</taxon>
        <taxon>Actinomycetes</taxon>
        <taxon>Actinomycetales</taxon>
        <taxon>Actinomycetaceae</taxon>
        <taxon>Bowdeniella</taxon>
    </lineage>
</organism>
<dbReference type="RefSeq" id="WP_092561640.1">
    <property type="nucleotide sequence ID" value="NZ_FNQV01000003.1"/>
</dbReference>
<feature type="transmembrane region" description="Helical" evidence="8">
    <location>
        <begin position="219"/>
        <end position="240"/>
    </location>
</feature>
<feature type="transmembrane region" description="Helical" evidence="8">
    <location>
        <begin position="150"/>
        <end position="169"/>
    </location>
</feature>
<dbReference type="PANTHER" id="PTHR48086:SF7">
    <property type="entry name" value="SODIUM-SOLUTE SYMPORTER-RELATED"/>
    <property type="match status" value="1"/>
</dbReference>
<dbReference type="GO" id="GO:0022857">
    <property type="term" value="F:transmembrane transporter activity"/>
    <property type="evidence" value="ECO:0007669"/>
    <property type="project" value="InterPro"/>
</dbReference>
<feature type="transmembrane region" description="Helical" evidence="8">
    <location>
        <begin position="440"/>
        <end position="459"/>
    </location>
</feature>
<reference evidence="10" key="1">
    <citation type="submission" date="2016-10" db="EMBL/GenBank/DDBJ databases">
        <authorList>
            <person name="Varghese N."/>
            <person name="Submissions S."/>
        </authorList>
    </citation>
    <scope>NUCLEOTIDE SEQUENCE [LARGE SCALE GENOMIC DNA]</scope>
    <source>
        <strain evidence="10">KPR-1</strain>
    </source>
</reference>
<evidence type="ECO:0000256" key="2">
    <source>
        <dbReference type="ARBA" id="ARBA00006434"/>
    </source>
</evidence>
<dbReference type="PANTHER" id="PTHR48086">
    <property type="entry name" value="SODIUM/PROLINE SYMPORTER-RELATED"/>
    <property type="match status" value="1"/>
</dbReference>
<evidence type="ECO:0000256" key="1">
    <source>
        <dbReference type="ARBA" id="ARBA00004141"/>
    </source>
</evidence>
<dbReference type="AlphaFoldDB" id="A0A1H3WW55"/>
<feature type="transmembrane region" description="Helical" evidence="8">
    <location>
        <begin position="75"/>
        <end position="95"/>
    </location>
</feature>
<feature type="transmembrane region" description="Helical" evidence="8">
    <location>
        <begin position="355"/>
        <end position="373"/>
    </location>
</feature>
<keyword evidence="4 8" id="KW-0812">Transmembrane</keyword>
<feature type="transmembrane region" description="Helical" evidence="8">
    <location>
        <begin position="6"/>
        <end position="26"/>
    </location>
</feature>
<name>A0A1H3WW55_9ACTO</name>
<dbReference type="Proteomes" id="UP000199288">
    <property type="component" value="Unassembled WGS sequence"/>
</dbReference>
<feature type="transmembrane region" description="Helical" evidence="8">
    <location>
        <begin position="379"/>
        <end position="403"/>
    </location>
</feature>
<feature type="transmembrane region" description="Helical" evidence="8">
    <location>
        <begin position="46"/>
        <end position="69"/>
    </location>
</feature>
<dbReference type="PROSITE" id="PS50283">
    <property type="entry name" value="NA_SOLUT_SYMP_3"/>
    <property type="match status" value="1"/>
</dbReference>
<comment type="similarity">
    <text evidence="2 7">Belongs to the sodium:solute symporter (SSF) (TC 2.A.21) family.</text>
</comment>
<evidence type="ECO:0000256" key="3">
    <source>
        <dbReference type="ARBA" id="ARBA00022448"/>
    </source>
</evidence>
<feature type="transmembrane region" description="Helical" evidence="8">
    <location>
        <begin position="116"/>
        <end position="144"/>
    </location>
</feature>
<evidence type="ECO:0000256" key="8">
    <source>
        <dbReference type="SAM" id="Phobius"/>
    </source>
</evidence>
<feature type="transmembrane region" description="Helical" evidence="8">
    <location>
        <begin position="410"/>
        <end position="428"/>
    </location>
</feature>
<evidence type="ECO:0000256" key="6">
    <source>
        <dbReference type="ARBA" id="ARBA00023136"/>
    </source>
</evidence>
<gene>
    <name evidence="9" type="ORF">SAMN02910418_00488</name>
</gene>
<feature type="transmembrane region" description="Helical" evidence="8">
    <location>
        <begin position="181"/>
        <end position="199"/>
    </location>
</feature>
<evidence type="ECO:0000313" key="9">
    <source>
        <dbReference type="EMBL" id="SDZ90398.1"/>
    </source>
</evidence>
<keyword evidence="5 8" id="KW-1133">Transmembrane helix</keyword>
<comment type="subcellular location">
    <subcellularLocation>
        <location evidence="1">Membrane</location>
        <topology evidence="1">Multi-pass membrane protein</topology>
    </subcellularLocation>
</comment>
<feature type="transmembrane region" description="Helical" evidence="8">
    <location>
        <begin position="505"/>
        <end position="524"/>
    </location>
</feature>
<keyword evidence="3" id="KW-0813">Transport</keyword>
<keyword evidence="6 8" id="KW-0472">Membrane</keyword>
<feature type="transmembrane region" description="Helical" evidence="8">
    <location>
        <begin position="296"/>
        <end position="320"/>
    </location>
</feature>
<proteinExistence type="inferred from homology"/>
<dbReference type="Gene3D" id="1.20.1730.10">
    <property type="entry name" value="Sodium/glucose cotransporter"/>
    <property type="match status" value="1"/>
</dbReference>
<accession>A0A1H3WW55</accession>
<dbReference type="InterPro" id="IPR001734">
    <property type="entry name" value="Na/solute_symporter"/>
</dbReference>
<keyword evidence="10" id="KW-1185">Reference proteome</keyword>
<dbReference type="InterPro" id="IPR050277">
    <property type="entry name" value="Sodium:Solute_Symporter"/>
</dbReference>
<feature type="transmembrane region" description="Helical" evidence="8">
    <location>
        <begin position="261"/>
        <end position="284"/>
    </location>
</feature>